<evidence type="ECO:0000256" key="8">
    <source>
        <dbReference type="ARBA" id="ARBA00022824"/>
    </source>
</evidence>
<feature type="transmembrane region" description="Helical" evidence="12">
    <location>
        <begin position="613"/>
        <end position="630"/>
    </location>
</feature>
<feature type="transmembrane region" description="Helical" evidence="12">
    <location>
        <begin position="805"/>
        <end position="824"/>
    </location>
</feature>
<evidence type="ECO:0000256" key="4">
    <source>
        <dbReference type="ARBA" id="ARBA00020830"/>
    </source>
</evidence>
<dbReference type="Gene3D" id="3.40.720.10">
    <property type="entry name" value="Alkaline Phosphatase, subunit A"/>
    <property type="match status" value="1"/>
</dbReference>
<dbReference type="GO" id="GO:0051267">
    <property type="term" value="F:CP2 mannose-ethanolamine phosphotransferase activity"/>
    <property type="evidence" value="ECO:0007669"/>
    <property type="project" value="TreeGrafter"/>
</dbReference>
<accession>A0A9W8AJG0</accession>
<evidence type="ECO:0000256" key="1">
    <source>
        <dbReference type="ARBA" id="ARBA00004477"/>
    </source>
</evidence>
<evidence type="ECO:0000256" key="3">
    <source>
        <dbReference type="ARBA" id="ARBA00005315"/>
    </source>
</evidence>
<proteinExistence type="inferred from homology"/>
<dbReference type="Pfam" id="PF01663">
    <property type="entry name" value="Phosphodiest"/>
    <property type="match status" value="1"/>
</dbReference>
<keyword evidence="10 12" id="KW-0472">Membrane</keyword>
<evidence type="ECO:0000256" key="9">
    <source>
        <dbReference type="ARBA" id="ARBA00022989"/>
    </source>
</evidence>
<evidence type="ECO:0000256" key="12">
    <source>
        <dbReference type="RuleBase" id="RU367106"/>
    </source>
</evidence>
<dbReference type="EMBL" id="JANBPT010000003">
    <property type="protein sequence ID" value="KAJ1930615.1"/>
    <property type="molecule type" value="Genomic_DNA"/>
</dbReference>
<feature type="transmembrane region" description="Helical" evidence="12">
    <location>
        <begin position="681"/>
        <end position="711"/>
    </location>
</feature>
<keyword evidence="5 12" id="KW-0337">GPI-anchor biosynthesis</keyword>
<gene>
    <name evidence="14" type="primary">LAS21_1</name>
    <name evidence="14" type="ORF">IWQ60_000123</name>
</gene>
<evidence type="ECO:0000313" key="15">
    <source>
        <dbReference type="Proteomes" id="UP001150569"/>
    </source>
</evidence>
<feature type="transmembrane region" description="Helical" evidence="12">
    <location>
        <begin position="732"/>
        <end position="755"/>
    </location>
</feature>
<evidence type="ECO:0000256" key="7">
    <source>
        <dbReference type="ARBA" id="ARBA00022692"/>
    </source>
</evidence>
<keyword evidence="7 12" id="KW-0812">Transmembrane</keyword>
<feature type="transmembrane region" description="Helical" evidence="12">
    <location>
        <begin position="642"/>
        <end position="661"/>
    </location>
</feature>
<dbReference type="Proteomes" id="UP001150569">
    <property type="component" value="Unassembled WGS sequence"/>
</dbReference>
<evidence type="ECO:0000256" key="10">
    <source>
        <dbReference type="ARBA" id="ARBA00023136"/>
    </source>
</evidence>
<comment type="pathway">
    <text evidence="2 12">Glycolipid biosynthesis; glycosylphosphatidylinositol-anchor biosynthesis.</text>
</comment>
<dbReference type="Pfam" id="PF19316">
    <property type="entry name" value="PIGO_PIGG"/>
    <property type="match status" value="1"/>
</dbReference>
<evidence type="ECO:0000256" key="2">
    <source>
        <dbReference type="ARBA" id="ARBA00004687"/>
    </source>
</evidence>
<feature type="transmembrane region" description="Helical" evidence="12">
    <location>
        <begin position="775"/>
        <end position="793"/>
    </location>
</feature>
<dbReference type="GO" id="GO:0006506">
    <property type="term" value="P:GPI anchor biosynthetic process"/>
    <property type="evidence" value="ECO:0007669"/>
    <property type="project" value="UniProtKB-KW"/>
</dbReference>
<keyword evidence="8 12" id="KW-0256">Endoplasmic reticulum</keyword>
<evidence type="ECO:0000256" key="11">
    <source>
        <dbReference type="ARBA" id="ARBA00023180"/>
    </source>
</evidence>
<feature type="transmembrane region" description="Helical" evidence="12">
    <location>
        <begin position="466"/>
        <end position="488"/>
    </location>
</feature>
<dbReference type="InterPro" id="IPR002591">
    <property type="entry name" value="Phosphodiest/P_Trfase"/>
</dbReference>
<comment type="similarity">
    <text evidence="3 12">Belongs to the PIGG/PIGN/PIGO family. PIGG subfamily.</text>
</comment>
<dbReference type="AlphaFoldDB" id="A0A9W8AJG0"/>
<sequence length="950" mass="103942">MRQFGLWLLLVALELTGLYLFTTGFFPYKRSLPGFATFPPSSTSTSRPPTATYDRLVLMVVDALRFDFVLDPSTSAMAYTQGLIRKDRARAYIARAAPPTVTMPCLKALTTGSTPNFLDAVLNIVEGDTSATLTSADNVLWQFRHAAGKRLAFYGDDTWLRLFPNLFDRYEGTTSFFVTDTVEVDRNVTRHLPAELERDDWDVLILHYLGLDHIGHLEGPRSQRMAPKQHEMDQVVELIHRRLLADDAARKARDPAALPSLFVLLGDHGMNNLGNHGGTSVGETSPALVFMGSPLDGPAAGDEEAPRLSHYAGTDTLPTYGIVNQVDLVPTLSVLFGTPIPRNNLGALIPALLAGRSVEDRARAWQTNADQILAVVRSNHPDFVATHPRWLANPASLPVADCDTITPPEAGLDLARLQCYYTRARHLTEQGTAPDLALAARHYAGLVRYAGAAMSASFSNYNLPRMLAGIAVLSLSLGLALVPFLPTLTRIRTSRILGLFTVNLAGNPYWFPAWLFLLMVVTYMVTLLGTSYVEDEQYFWYWWQTNLLALQLVRILRAPAAAFPVAASREWTAGCLGLQLVLWRLAQQWNDAGTRLRDIKDIRSLLGNQFDSVTAGLLLLTLVLVAAHQWQMLSPGRSYHAYVARAATAGLAVSVFGSHLLSQGPDGLVQAPAVYLAVAHWGAALATGSTFAQVAYVLYGVSLLATVAWAYDARCRHPAERSRIYLVAGRSALATLTLLLVLLNRLSNAGLLLIFHLLLRLDAPTRNYYTTHQPILPTAVSLLAISASFYNFGYSNSLATVDLSMAYTGVAAYQVGLVGLLTYVSNWSGPIFWSAAAALGPVEGQALTGQWVKTPAPPTQPRGESSVQRPLVPATPGVGSRLARRAVAVFTLGQVFALFFLTIVVTIQRRHLFIWSVFSPKFLFQVVWTVHFIFTLGGSLWLSGWLATTG</sequence>
<dbReference type="PANTHER" id="PTHR23072">
    <property type="entry name" value="PHOSPHATIDYLINOSITOL GLYCAN-RELATED"/>
    <property type="match status" value="1"/>
</dbReference>
<keyword evidence="11" id="KW-0325">Glycoprotein</keyword>
<comment type="subcellular location">
    <subcellularLocation>
        <location evidence="1 12">Endoplasmic reticulum membrane</location>
        <topology evidence="1 12">Multi-pass membrane protein</topology>
    </subcellularLocation>
</comment>
<feature type="transmembrane region" description="Helical" evidence="12">
    <location>
        <begin position="886"/>
        <end position="905"/>
    </location>
</feature>
<name>A0A9W8AJG0_9FUNG</name>
<evidence type="ECO:0000313" key="14">
    <source>
        <dbReference type="EMBL" id="KAJ1930615.1"/>
    </source>
</evidence>
<dbReference type="InterPro" id="IPR037674">
    <property type="entry name" value="PIG-G_N"/>
</dbReference>
<dbReference type="InterPro" id="IPR017850">
    <property type="entry name" value="Alkaline_phosphatase_core_sf"/>
</dbReference>
<evidence type="ECO:0000259" key="13">
    <source>
        <dbReference type="Pfam" id="PF19316"/>
    </source>
</evidence>
<dbReference type="GO" id="GO:0005789">
    <property type="term" value="C:endoplasmic reticulum membrane"/>
    <property type="evidence" value="ECO:0007669"/>
    <property type="project" value="UniProtKB-SubCell"/>
</dbReference>
<comment type="caution">
    <text evidence="14">The sequence shown here is derived from an EMBL/GenBank/DDBJ whole genome shotgun (WGS) entry which is preliminary data.</text>
</comment>
<dbReference type="InterPro" id="IPR039527">
    <property type="entry name" value="PIGG/GPI7"/>
</dbReference>
<dbReference type="PANTHER" id="PTHR23072:SF0">
    <property type="entry name" value="GPI ETHANOLAMINE PHOSPHATE TRANSFERASE 2"/>
    <property type="match status" value="1"/>
</dbReference>
<organism evidence="14 15">
    <name type="scientific">Tieghemiomyces parasiticus</name>
    <dbReference type="NCBI Taxonomy" id="78921"/>
    <lineage>
        <taxon>Eukaryota</taxon>
        <taxon>Fungi</taxon>
        <taxon>Fungi incertae sedis</taxon>
        <taxon>Zoopagomycota</taxon>
        <taxon>Kickxellomycotina</taxon>
        <taxon>Dimargaritomycetes</taxon>
        <taxon>Dimargaritales</taxon>
        <taxon>Dimargaritaceae</taxon>
        <taxon>Tieghemiomyces</taxon>
    </lineage>
</organism>
<evidence type="ECO:0000256" key="5">
    <source>
        <dbReference type="ARBA" id="ARBA00022502"/>
    </source>
</evidence>
<keyword evidence="6 12" id="KW-0808">Transferase</keyword>
<protein>
    <recommendedName>
        <fullName evidence="4 12">GPI ethanolamine phosphate transferase 2</fullName>
    </recommendedName>
</protein>
<dbReference type="CDD" id="cd16024">
    <property type="entry name" value="GPI_EPT_2"/>
    <property type="match status" value="1"/>
</dbReference>
<dbReference type="OrthoDB" id="272139at2759"/>
<feature type="domain" description="GPI ethanolamine phosphate transferase 2 C-terminal" evidence="13">
    <location>
        <begin position="459"/>
        <end position="937"/>
    </location>
</feature>
<evidence type="ECO:0000256" key="6">
    <source>
        <dbReference type="ARBA" id="ARBA00022679"/>
    </source>
</evidence>
<comment type="function">
    <text evidence="12">Ethanolamine phosphate transferase involved in glycosylphosphatidylinositol-anchor biosynthesis. Transfers ethanolamine phosphate to the GPI second mannose.</text>
</comment>
<feature type="transmembrane region" description="Helical" evidence="12">
    <location>
        <begin position="509"/>
        <end position="533"/>
    </location>
</feature>
<dbReference type="InterPro" id="IPR045687">
    <property type="entry name" value="PIGG/GPI7_C"/>
</dbReference>
<reference evidence="14" key="1">
    <citation type="submission" date="2022-07" db="EMBL/GenBank/DDBJ databases">
        <title>Phylogenomic reconstructions and comparative analyses of Kickxellomycotina fungi.</title>
        <authorList>
            <person name="Reynolds N.K."/>
            <person name="Stajich J.E."/>
            <person name="Barry K."/>
            <person name="Grigoriev I.V."/>
            <person name="Crous P."/>
            <person name="Smith M.E."/>
        </authorList>
    </citation>
    <scope>NUCLEOTIDE SEQUENCE</scope>
    <source>
        <strain evidence="14">RSA 861</strain>
    </source>
</reference>
<keyword evidence="9 12" id="KW-1133">Transmembrane helix</keyword>
<keyword evidence="15" id="KW-1185">Reference proteome</keyword>
<dbReference type="SUPFAM" id="SSF53649">
    <property type="entry name" value="Alkaline phosphatase-like"/>
    <property type="match status" value="1"/>
</dbReference>